<reference evidence="1" key="1">
    <citation type="journal article" date="2015" name="Nature">
        <title>Complex archaea that bridge the gap between prokaryotes and eukaryotes.</title>
        <authorList>
            <person name="Spang A."/>
            <person name="Saw J.H."/>
            <person name="Jorgensen S.L."/>
            <person name="Zaremba-Niedzwiedzka K."/>
            <person name="Martijn J."/>
            <person name="Lind A.E."/>
            <person name="van Eijk R."/>
            <person name="Schleper C."/>
            <person name="Guy L."/>
            <person name="Ettema T.J."/>
        </authorList>
    </citation>
    <scope>NUCLEOTIDE SEQUENCE</scope>
</reference>
<proteinExistence type="predicted"/>
<comment type="caution">
    <text evidence="1">The sequence shown here is derived from an EMBL/GenBank/DDBJ whole genome shotgun (WGS) entry which is preliminary data.</text>
</comment>
<sequence>MEEEFRKLHQGLYNTNVMLTKKVKEQKADFRKMIEDVDIELMFTDIKDKDGDKFANSKEVMEVIGIWWNDKSKEPLKKLGDDKVNKK</sequence>
<gene>
    <name evidence="1" type="ORF">LCGC14_1454670</name>
</gene>
<dbReference type="EMBL" id="LAZR01010057">
    <property type="protein sequence ID" value="KKM69047.1"/>
    <property type="molecule type" value="Genomic_DNA"/>
</dbReference>
<accession>A0A0F9MIN9</accession>
<name>A0A0F9MIN9_9ZZZZ</name>
<evidence type="ECO:0000313" key="1">
    <source>
        <dbReference type="EMBL" id="KKM69047.1"/>
    </source>
</evidence>
<organism evidence="1">
    <name type="scientific">marine sediment metagenome</name>
    <dbReference type="NCBI Taxonomy" id="412755"/>
    <lineage>
        <taxon>unclassified sequences</taxon>
        <taxon>metagenomes</taxon>
        <taxon>ecological metagenomes</taxon>
    </lineage>
</organism>
<dbReference type="AlphaFoldDB" id="A0A0F9MIN9"/>
<protein>
    <submittedName>
        <fullName evidence="1">Uncharacterized protein</fullName>
    </submittedName>
</protein>